<evidence type="ECO:0000259" key="3">
    <source>
        <dbReference type="Pfam" id="PF13205"/>
    </source>
</evidence>
<proteinExistence type="predicted"/>
<dbReference type="PANTHER" id="PTHR37806:SF1">
    <property type="entry name" value="PEPTIDASE C39-LIKE DOMAIN-CONTAINING PROTEIN"/>
    <property type="match status" value="1"/>
</dbReference>
<sequence length="661" mass="72913">MTNFGNIFFGDQHLFFESVLMGIIAFGVLFFLTTSLLHFRKIVAAIVCGLLLFITATIFWTALLLPAPRIVRTIPGADEAGFPLNRKIEFIFDRPVSRAMLSITMTPEVAGKWIYENSVVPNHLMRRLVFYPTQTLPADTEFTVTLKGIQNVTRVTLPFDAIYKFTTQESPKLARIEPANNEKGVKAETKIDVFLTAPNGALSQLNFELSPGVPFEVKADLTRTHLTVIPKQPLGQGTRYRLTITKADLARDLKTNEVIKTGPESQIYSGYFTTKEAAGIDSFAPTGNKVSSRQPVTIRFGKTMLEAEVRKNFSIFPPVEGSSLLIDGVIFVFTPKKYDFNTTYTAKLAKGVHADDGSFLPEDLIHTFTTLGSVAIEKTYPRDGALGSSIKTPVKITFDQDVEPDSAENSISFLPKLTGKFSWEGKTMIFTPDKPLNSSSKYAVKLVAGIKSTDGMNSNKDYNFSFDTDAETTILTVPLYLQQHSLSCEVASLRMALAYRQVMKSEDELLAEIGVDSTPRQGNVWGDPYSAFVGNVNGKQMSTGYGVYWGPIARVAKNYRSASEFSGWSAAQVMNEVKKGNPVIIWTFSKNGTPTFWFTPAGEKIYAVAGEHTVVVVGYVGSAEDPDQVIVNDSLEGKVYWPRATFDKKFAAFTGSGVVVY</sequence>
<gene>
    <name evidence="5" type="ORF">A3D09_04115</name>
</gene>
<dbReference type="Gene3D" id="3.90.70.10">
    <property type="entry name" value="Cysteine proteinases"/>
    <property type="match status" value="1"/>
</dbReference>
<evidence type="ECO:0000256" key="1">
    <source>
        <dbReference type="ARBA" id="ARBA00022729"/>
    </source>
</evidence>
<dbReference type="PANTHER" id="PTHR37806">
    <property type="entry name" value="LMO0724 PROTEIN"/>
    <property type="match status" value="1"/>
</dbReference>
<evidence type="ECO:0000259" key="4">
    <source>
        <dbReference type="Pfam" id="PF13529"/>
    </source>
</evidence>
<dbReference type="AlphaFoldDB" id="A0A1F5ERV4"/>
<dbReference type="Pfam" id="PF13205">
    <property type="entry name" value="Big_5"/>
    <property type="match status" value="3"/>
</dbReference>
<feature type="domain" description="SbsA Ig-like" evidence="3">
    <location>
        <begin position="67"/>
        <end position="167"/>
    </location>
</feature>
<dbReference type="InterPro" id="IPR039564">
    <property type="entry name" value="Peptidase_C39-like"/>
</dbReference>
<keyword evidence="1" id="KW-0732">Signal</keyword>
<comment type="caution">
    <text evidence="5">The sequence shown here is derived from an EMBL/GenBank/DDBJ whole genome shotgun (WGS) entry which is preliminary data.</text>
</comment>
<dbReference type="Gene3D" id="2.60.40.3710">
    <property type="match status" value="3"/>
</dbReference>
<keyword evidence="2" id="KW-0472">Membrane</keyword>
<dbReference type="InterPro" id="IPR032812">
    <property type="entry name" value="SbsA_Ig"/>
</dbReference>
<dbReference type="EMBL" id="MFAH01000064">
    <property type="protein sequence ID" value="OGD70080.1"/>
    <property type="molecule type" value="Genomic_DNA"/>
</dbReference>
<evidence type="ECO:0000313" key="6">
    <source>
        <dbReference type="Proteomes" id="UP000177390"/>
    </source>
</evidence>
<feature type="domain" description="Peptidase C39-like" evidence="4">
    <location>
        <begin position="475"/>
        <end position="634"/>
    </location>
</feature>
<organism evidence="5 6">
    <name type="scientific">Candidatus Collierbacteria bacterium RIFCSPHIGHO2_02_FULL_49_10</name>
    <dbReference type="NCBI Taxonomy" id="1817723"/>
    <lineage>
        <taxon>Bacteria</taxon>
        <taxon>Candidatus Collieribacteriota</taxon>
    </lineage>
</organism>
<feature type="transmembrane region" description="Helical" evidence="2">
    <location>
        <begin position="12"/>
        <end position="32"/>
    </location>
</feature>
<evidence type="ECO:0000313" key="5">
    <source>
        <dbReference type="EMBL" id="OGD70080.1"/>
    </source>
</evidence>
<evidence type="ECO:0008006" key="7">
    <source>
        <dbReference type="Google" id="ProtNLM"/>
    </source>
</evidence>
<dbReference type="Proteomes" id="UP000177390">
    <property type="component" value="Unassembled WGS sequence"/>
</dbReference>
<accession>A0A1F5ERV4</accession>
<protein>
    <recommendedName>
        <fullName evidence="7">Peptidase C39-like domain-containing protein</fullName>
    </recommendedName>
</protein>
<feature type="domain" description="SbsA Ig-like" evidence="3">
    <location>
        <begin position="375"/>
        <end position="468"/>
    </location>
</feature>
<feature type="transmembrane region" description="Helical" evidence="2">
    <location>
        <begin position="44"/>
        <end position="65"/>
    </location>
</feature>
<evidence type="ECO:0000256" key="2">
    <source>
        <dbReference type="SAM" id="Phobius"/>
    </source>
</evidence>
<name>A0A1F5ERV4_9BACT</name>
<dbReference type="Pfam" id="PF13529">
    <property type="entry name" value="Peptidase_C39_2"/>
    <property type="match status" value="1"/>
</dbReference>
<keyword evidence="2" id="KW-0812">Transmembrane</keyword>
<feature type="domain" description="SbsA Ig-like" evidence="3">
    <location>
        <begin position="170"/>
        <end position="257"/>
    </location>
</feature>
<keyword evidence="2" id="KW-1133">Transmembrane helix</keyword>
<reference evidence="5 6" key="1">
    <citation type="journal article" date="2016" name="Nat. Commun.">
        <title>Thousands of microbial genomes shed light on interconnected biogeochemical processes in an aquifer system.</title>
        <authorList>
            <person name="Anantharaman K."/>
            <person name="Brown C.T."/>
            <person name="Hug L.A."/>
            <person name="Sharon I."/>
            <person name="Castelle C.J."/>
            <person name="Probst A.J."/>
            <person name="Thomas B.C."/>
            <person name="Singh A."/>
            <person name="Wilkins M.J."/>
            <person name="Karaoz U."/>
            <person name="Brodie E.L."/>
            <person name="Williams K.H."/>
            <person name="Hubbard S.S."/>
            <person name="Banfield J.F."/>
        </authorList>
    </citation>
    <scope>NUCLEOTIDE SEQUENCE [LARGE SCALE GENOMIC DNA]</scope>
</reference>